<sequence>MTLRFMGIDPATDGDECPTAWVDEETADIVMQGWLADEATTAECLATGKIPETEAVVRIPARMVPIIRKACDAAEAAELRRAAG</sequence>
<name>A0A3A9ZPF8_9ACTN</name>
<dbReference type="OrthoDB" id="3214245at2"/>
<reference evidence="1 2" key="1">
    <citation type="journal article" date="2015" name="Antonie Van Leeuwenhoek">
        <title>Streptomyces klenkii sp. nov., isolated from deep marine sediment.</title>
        <authorList>
            <person name="Veyisoglu A."/>
            <person name="Sahin N."/>
        </authorList>
    </citation>
    <scope>NUCLEOTIDE SEQUENCE [LARGE SCALE GENOMIC DNA]</scope>
    <source>
        <strain evidence="1 2">KCTC 29202</strain>
    </source>
</reference>
<evidence type="ECO:0000313" key="2">
    <source>
        <dbReference type="Proteomes" id="UP000270343"/>
    </source>
</evidence>
<dbReference type="RefSeq" id="WP_120760565.1">
    <property type="nucleotide sequence ID" value="NZ_RBAM01000210.1"/>
</dbReference>
<evidence type="ECO:0000313" key="1">
    <source>
        <dbReference type="EMBL" id="RKN50089.1"/>
    </source>
</evidence>
<comment type="caution">
    <text evidence="1">The sequence shown here is derived from an EMBL/GenBank/DDBJ whole genome shotgun (WGS) entry which is preliminary data.</text>
</comment>
<keyword evidence="2" id="KW-1185">Reference proteome</keyword>
<dbReference type="Proteomes" id="UP000270343">
    <property type="component" value="Unassembled WGS sequence"/>
</dbReference>
<protein>
    <submittedName>
        <fullName evidence="1">Uncharacterized protein</fullName>
    </submittedName>
</protein>
<dbReference type="AlphaFoldDB" id="A0A3A9ZPF8"/>
<proteinExistence type="predicted"/>
<accession>A0A3A9ZPF8</accession>
<dbReference type="EMBL" id="RBAM01000210">
    <property type="protein sequence ID" value="RKN50089.1"/>
    <property type="molecule type" value="Genomic_DNA"/>
</dbReference>
<organism evidence="1 2">
    <name type="scientific">Streptomyces klenkii</name>
    <dbReference type="NCBI Taxonomy" id="1420899"/>
    <lineage>
        <taxon>Bacteria</taxon>
        <taxon>Bacillati</taxon>
        <taxon>Actinomycetota</taxon>
        <taxon>Actinomycetes</taxon>
        <taxon>Kitasatosporales</taxon>
        <taxon>Streptomycetaceae</taxon>
        <taxon>Streptomyces</taxon>
    </lineage>
</organism>
<gene>
    <name evidence="1" type="ORF">D7231_35820</name>
</gene>